<name>A0A248VR13_9BURK</name>
<evidence type="ECO:0000313" key="3">
    <source>
        <dbReference type="Proteomes" id="UP000215158"/>
    </source>
</evidence>
<accession>A0A248VR13</accession>
<dbReference type="EMBL" id="CP022990">
    <property type="protein sequence ID" value="ASW01474.1"/>
    <property type="molecule type" value="Genomic_DNA"/>
</dbReference>
<reference evidence="2 3" key="1">
    <citation type="submission" date="2017-08" db="EMBL/GenBank/DDBJ databases">
        <title>Identification and genetic characteristics of simultaneous BTEX- and naphthalene-degrading Paraburkholderia sp. BN5 isolated from petroleum-contaminated soil.</title>
        <authorList>
            <person name="Lee Y."/>
            <person name="Jeon C.O."/>
        </authorList>
    </citation>
    <scope>NUCLEOTIDE SEQUENCE [LARGE SCALE GENOMIC DNA]</scope>
    <source>
        <strain evidence="2 3">BN5</strain>
    </source>
</reference>
<evidence type="ECO:0000313" key="2">
    <source>
        <dbReference type="EMBL" id="ASW01474.1"/>
    </source>
</evidence>
<protein>
    <submittedName>
        <fullName evidence="2">Uncharacterized protein</fullName>
    </submittedName>
</protein>
<dbReference type="RefSeq" id="WP_095421372.1">
    <property type="nucleotide sequence ID" value="NZ_CP022990.1"/>
</dbReference>
<proteinExistence type="predicted"/>
<organism evidence="2 3">
    <name type="scientific">Paraburkholderia aromaticivorans</name>
    <dbReference type="NCBI Taxonomy" id="2026199"/>
    <lineage>
        <taxon>Bacteria</taxon>
        <taxon>Pseudomonadati</taxon>
        <taxon>Pseudomonadota</taxon>
        <taxon>Betaproteobacteria</taxon>
        <taxon>Burkholderiales</taxon>
        <taxon>Burkholderiaceae</taxon>
        <taxon>Paraburkholderia</taxon>
    </lineage>
</organism>
<keyword evidence="3" id="KW-1185">Reference proteome</keyword>
<dbReference type="OrthoDB" id="9104210at2"/>
<feature type="region of interest" description="Disordered" evidence="1">
    <location>
        <begin position="1"/>
        <end position="36"/>
    </location>
</feature>
<evidence type="ECO:0000256" key="1">
    <source>
        <dbReference type="SAM" id="MobiDB-lite"/>
    </source>
</evidence>
<sequence>MKELKIDELHRNEEMSSSDMARIVGGTPKEPVGKPTHIDAMNGVLTFGDGSKWSMDLNGKLHPL</sequence>
<dbReference type="Proteomes" id="UP000215158">
    <property type="component" value="Chromosome 2"/>
</dbReference>
<gene>
    <name evidence="2" type="ORF">CJU94_25220</name>
</gene>
<feature type="compositionally biased region" description="Basic and acidic residues" evidence="1">
    <location>
        <begin position="1"/>
        <end position="14"/>
    </location>
</feature>
<dbReference type="KEGG" id="parb:CJU94_25220"/>
<dbReference type="AlphaFoldDB" id="A0A248VR13"/>